<name>A0A0S7YCE8_UNCT6</name>
<dbReference type="EMBL" id="LJNI01000071">
    <property type="protein sequence ID" value="KPJ72487.1"/>
    <property type="molecule type" value="Genomic_DNA"/>
</dbReference>
<evidence type="ECO:0000313" key="2">
    <source>
        <dbReference type="Proteomes" id="UP000051012"/>
    </source>
</evidence>
<accession>A0A0S7YCE8</accession>
<dbReference type="InterPro" id="IPR011990">
    <property type="entry name" value="TPR-like_helical_dom_sf"/>
</dbReference>
<dbReference type="Proteomes" id="UP000051012">
    <property type="component" value="Unassembled WGS sequence"/>
</dbReference>
<dbReference type="SUPFAM" id="SSF48452">
    <property type="entry name" value="TPR-like"/>
    <property type="match status" value="1"/>
</dbReference>
<comment type="caution">
    <text evidence="1">The sequence shown here is derived from an EMBL/GenBank/DDBJ whole genome shotgun (WGS) entry which is preliminary data.</text>
</comment>
<evidence type="ECO:0008006" key="3">
    <source>
        <dbReference type="Google" id="ProtNLM"/>
    </source>
</evidence>
<dbReference type="AlphaFoldDB" id="A0A0S7YCE8"/>
<sequence>MLFVTIILLVISVIVPAVNPHLRTLIKITRGNVQGNADDYWDLYTESIIDEKLFSENTQQLGGLHNIKKHETSFADKLITEAEFCQQIGLDFANNVMPMESKWFLNKAEKLGLVTIETYYARAKNYAREWNNILHYNADLSDPALEACETKWRENLLLVIENSQDSMDIERTRFELITIYNPSRTPIFTDDFAPEVVNNLEEFIDNYPKSPVIHQAYERLVWWLYTTEDYAKLGKVCRNFINNYLDSPIIEYVKFQLANAYYFIDNFAEATEIYNSIQKELLPNSVYPGWQRWYIIEKIDARLDSIKLNLD</sequence>
<gene>
    <name evidence="1" type="ORF">AMJ52_06100</name>
</gene>
<dbReference type="Gene3D" id="1.25.40.10">
    <property type="entry name" value="Tetratricopeptide repeat domain"/>
    <property type="match status" value="1"/>
</dbReference>
<organism evidence="1 2">
    <name type="scientific">candidate division TA06 bacterium DG_78</name>
    <dbReference type="NCBI Taxonomy" id="1703772"/>
    <lineage>
        <taxon>Bacteria</taxon>
        <taxon>Bacteria division TA06</taxon>
    </lineage>
</organism>
<reference evidence="1 2" key="1">
    <citation type="journal article" date="2015" name="Microbiome">
        <title>Genomic resolution of linkages in carbon, nitrogen, and sulfur cycling among widespread estuary sediment bacteria.</title>
        <authorList>
            <person name="Baker B.J."/>
            <person name="Lazar C.S."/>
            <person name="Teske A.P."/>
            <person name="Dick G.J."/>
        </authorList>
    </citation>
    <scope>NUCLEOTIDE SEQUENCE [LARGE SCALE GENOMIC DNA]</scope>
    <source>
        <strain evidence="1">DG_78</strain>
    </source>
</reference>
<evidence type="ECO:0000313" key="1">
    <source>
        <dbReference type="EMBL" id="KPJ72487.1"/>
    </source>
</evidence>
<proteinExistence type="predicted"/>
<protein>
    <recommendedName>
        <fullName evidence="3">Outer membrane lipoprotein BamD-like domain-containing protein</fullName>
    </recommendedName>
</protein>